<evidence type="ECO:0000313" key="2">
    <source>
        <dbReference type="EMBL" id="KAK3281170.1"/>
    </source>
</evidence>
<keyword evidence="3" id="KW-1185">Reference proteome</keyword>
<name>A0AAE0GMY3_9CHLO</name>
<feature type="region of interest" description="Disordered" evidence="1">
    <location>
        <begin position="144"/>
        <end position="175"/>
    </location>
</feature>
<feature type="region of interest" description="Disordered" evidence="1">
    <location>
        <begin position="35"/>
        <end position="55"/>
    </location>
</feature>
<comment type="caution">
    <text evidence="2">The sequence shown here is derived from an EMBL/GenBank/DDBJ whole genome shotgun (WGS) entry which is preliminary data.</text>
</comment>
<gene>
    <name evidence="2" type="ORF">CYMTET_11020</name>
</gene>
<proteinExistence type="predicted"/>
<organism evidence="2 3">
    <name type="scientific">Cymbomonas tetramitiformis</name>
    <dbReference type="NCBI Taxonomy" id="36881"/>
    <lineage>
        <taxon>Eukaryota</taxon>
        <taxon>Viridiplantae</taxon>
        <taxon>Chlorophyta</taxon>
        <taxon>Pyramimonadophyceae</taxon>
        <taxon>Pyramimonadales</taxon>
        <taxon>Pyramimonadaceae</taxon>
        <taxon>Cymbomonas</taxon>
    </lineage>
</organism>
<dbReference type="AlphaFoldDB" id="A0AAE0GMY3"/>
<accession>A0AAE0GMY3</accession>
<evidence type="ECO:0000313" key="3">
    <source>
        <dbReference type="Proteomes" id="UP001190700"/>
    </source>
</evidence>
<protein>
    <submittedName>
        <fullName evidence="2">Uncharacterized protein</fullName>
    </submittedName>
</protein>
<sequence length="213" mass="22977">MLAAQVESIMMQVEERLHSYTSHVRRPLLRREVDTAIRSPPSQPTTSAQPLPLLGPRPDVTMGSLPSAGLSRLTDGAVRPTMVLHPGEVAQDHHVLQTGRVLRGSPRPDTPSFAPNLRWGGYSEGMAAPHPGPGADELFDRRASDRAVSSSSYQVNARQPLMDGSPTDKEASCDEEEDVHDITICNPLFDRTANTQALVPACLLNTATSLTPG</sequence>
<dbReference type="EMBL" id="LGRX02003977">
    <property type="protein sequence ID" value="KAK3281170.1"/>
    <property type="molecule type" value="Genomic_DNA"/>
</dbReference>
<evidence type="ECO:0000256" key="1">
    <source>
        <dbReference type="SAM" id="MobiDB-lite"/>
    </source>
</evidence>
<reference evidence="2 3" key="1">
    <citation type="journal article" date="2015" name="Genome Biol. Evol.">
        <title>Comparative Genomics of a Bacterivorous Green Alga Reveals Evolutionary Causalities and Consequences of Phago-Mixotrophic Mode of Nutrition.</title>
        <authorList>
            <person name="Burns J.A."/>
            <person name="Paasch A."/>
            <person name="Narechania A."/>
            <person name="Kim E."/>
        </authorList>
    </citation>
    <scope>NUCLEOTIDE SEQUENCE [LARGE SCALE GENOMIC DNA]</scope>
    <source>
        <strain evidence="2 3">PLY_AMNH</strain>
    </source>
</reference>
<dbReference type="Proteomes" id="UP001190700">
    <property type="component" value="Unassembled WGS sequence"/>
</dbReference>